<feature type="region of interest" description="Disordered" evidence="2">
    <location>
        <begin position="1"/>
        <end position="21"/>
    </location>
</feature>
<gene>
    <name evidence="3" type="ORF">PLOB_00020583</name>
</gene>
<comment type="caution">
    <text evidence="3">The sequence shown here is derived from an EMBL/GenBank/DDBJ whole genome shotgun (WGS) entry which is preliminary data.</text>
</comment>
<evidence type="ECO:0000313" key="3">
    <source>
        <dbReference type="EMBL" id="CAH3111722.1"/>
    </source>
</evidence>
<proteinExistence type="predicted"/>
<reference evidence="3 4" key="1">
    <citation type="submission" date="2022-05" db="EMBL/GenBank/DDBJ databases">
        <authorList>
            <consortium name="Genoscope - CEA"/>
            <person name="William W."/>
        </authorList>
    </citation>
    <scope>NUCLEOTIDE SEQUENCE [LARGE SCALE GENOMIC DNA]</scope>
</reference>
<sequence>MDEDGHFATEMPNSVQELDSERGVDQISSLNIKPEDEEFKTVLTELEALPFHDENQRTVFFENVNRLQDRHIIQIFRLGVVPLQTFTTESYEFLEDVINLFKICFSFCYTTDVSKRVAFECYAFALKFCFRPQPTRCLATKVLSSLLELVQIFQEGNLATIVCDQKEQQANQKYYFKSAKNLFVELLEVFERRRDDGYIVEIIDQTKRFASADAKASCIEEHLVGNVCLRSDYLVSPFLLTKWINLLKLENINSGFASALAKQDTLRHVKEYFQLVHPGLQPSVHSRNVYESVVCGFVEVLKEMSNSDSKFCLPDDDEERLEIFFKSMHHFRQNKTASILITSLKLLATTSIPTDVLQEILEQFLKEEKQQAQDSQQFIEDKAIAFNNVFKVLSVVPDGKIVRRVLQFWRETSSTESDYLYCRNLLALFVEESNIGDRCGFQERAERTLNFLYWLPPYLLRSTSFWVPFLSPFIRAFPTSFHKRPEALVFIHKTVLATRVLSEVRQDYVTLEHVPQRQFLTWISQQSFSEERKIEMIRLLLCCTDGGVLVNNWNFSINVIKQLTLSQELPFRKKKVIAHDVTRFAKLLQGSSKVDFQNCVENVISNQTLDHKDDIFSAILDFVKRFDDKKRPIKSIPLNVSQLFSLISQIPISGDRRLKLLEMAKESEEGLVNSRRISSFLHLNYDCLRNEEADGYFDILASVFGGTLGGKKDLCEQFCLYVHIYRPPLQVWTKFAQLVFSGSFKAEIDGYCCCPILNAASGLSSSEMLQFFSELRSSAKTVVELLTEGNDIHDFTNHCGSQFVPETFVSSVEVIMRSKALTGPEKLLLFKKVSDMFLKCPKRLLEQSMENALSNLIPLSCLQNNHCCVNNEHLLHLEFNHIESILDNRTIMAQLSKIQAHSLCKVVSKMNSDSFSANNIAEIYHFIGSLEDLDQTFFETFLTVLEIAIRDSNAVEHVLQILKELVCIVRATPSELVPLTVASFGQLLVNRVGGQERRLFLNEVVMKWDFSPNVKVLSYLEIPRLLWKVYTTCKTPAERSVLIARLQDILKRANECVALCCSLGLSSAKPRDMLRRVRCCEFEWLVLHSPLAKEEAALAFNLIFHCDDLQLKCFHDFSDVYIEDNCFKFVPQSCESETENDITDEAITNATLGSTRNASSVTESPGKNLTPLFIAEKVILNLKRLIREDEDLTEKAFSFWHRVFVITSIPYCWEQECQESLPASYDSYLDVILSILSESSSTDILFHWIKQSRHHVCQCSEVILNACKPSYFTDDVSKEAVFKFQGAVGATMEKMRLDASRVSPVLPMMSLRVPVSCFRLLIPQVKALSNLLEFRLRIEVKTAALELFQTNMQAGVAVGEVLSFWSCKQQELNLVERFKRQCREEEFNALNPVHKEFVWQLLKAFGRFCNSCEEVLDRFDYLSKLYDPEDPYGFNRLPQWRQTMLAGGYSSNGIDCWCVAFLMTPLEDISARDVDSILDLNAGALKLVDSQLSETIKTCIFPTDGFQVSQKEGIKSEETKERLRLAKLLGEFINILKFLKPEENRKDAVIKGIAVDSCKELCEAHENQARRNKLYIIQEEKLKALFTEVFGKQHKLNDDAHNVCIKQRAADTYGGSQGSMAFSRQSSYVHENLQLIMSHREVYQPLLVLLRRWLSRVVLKPNLAYFTLEIVRLLFSEHSKDQGQERLFRVHTKIQDRILSLENNQALMAQLQASGYNQKSQGHPDLWSSPNVECSGYLRKLDSPDSRRYIKKLTQVLRRLWSEWRDILSILGVAFIKVGENDVRTQDLFGLHASLKEMEKQVSAVKETVNRVNKNFLDQRFQQGIEQMIRMEQRHRARIRTLYKGTETSEANGKKKAQMTKFVAVWENRFLENVKLCSESIPGCYAPNGFHSEKPVLCALSVDNRILPVFTEDKNGNRKEVENVEVKLLEAGMYVFELYTSGHEYVTDELWAAFYKMLLVEKLVPRIVLSNESPGFDWIKGFVKPAKSLPYPWKWMLHRGIVPPEEDYFEHQPIDAALWPARFNLTEFVILTEENVENFQFKEFEDACAFEKRERRSKQIVKEAIQNLKDELRLLHGEDESIRTALAEKLGPVVKKTIQTIACGEVPSEEMVEKMIDMKKLAYRNPQVLTGSGQQYAAAVIRACRMTHCTE</sequence>
<evidence type="ECO:0000256" key="1">
    <source>
        <dbReference type="SAM" id="Coils"/>
    </source>
</evidence>
<protein>
    <recommendedName>
        <fullName evidence="5">Non-specific serine/threonine protein kinase</fullName>
    </recommendedName>
</protein>
<keyword evidence="1" id="KW-0175">Coiled coil</keyword>
<accession>A0ABN8NKW8</accession>
<organism evidence="3 4">
    <name type="scientific">Porites lobata</name>
    <dbReference type="NCBI Taxonomy" id="104759"/>
    <lineage>
        <taxon>Eukaryota</taxon>
        <taxon>Metazoa</taxon>
        <taxon>Cnidaria</taxon>
        <taxon>Anthozoa</taxon>
        <taxon>Hexacorallia</taxon>
        <taxon>Scleractinia</taxon>
        <taxon>Fungiina</taxon>
        <taxon>Poritidae</taxon>
        <taxon>Porites</taxon>
    </lineage>
</organism>
<dbReference type="Proteomes" id="UP001159405">
    <property type="component" value="Unassembled WGS sequence"/>
</dbReference>
<feature type="coiled-coil region" evidence="1">
    <location>
        <begin position="2051"/>
        <end position="2078"/>
    </location>
</feature>
<evidence type="ECO:0000313" key="4">
    <source>
        <dbReference type="Proteomes" id="UP001159405"/>
    </source>
</evidence>
<name>A0ABN8NKW8_9CNID</name>
<evidence type="ECO:0000256" key="2">
    <source>
        <dbReference type="SAM" id="MobiDB-lite"/>
    </source>
</evidence>
<dbReference type="EMBL" id="CALNXK010000024">
    <property type="protein sequence ID" value="CAH3111722.1"/>
    <property type="molecule type" value="Genomic_DNA"/>
</dbReference>
<keyword evidence="4" id="KW-1185">Reference proteome</keyword>
<evidence type="ECO:0008006" key="5">
    <source>
        <dbReference type="Google" id="ProtNLM"/>
    </source>
</evidence>